<evidence type="ECO:0000256" key="2">
    <source>
        <dbReference type="ARBA" id="ARBA00022692"/>
    </source>
</evidence>
<organism evidence="7 8">
    <name type="scientific">Ditylenchus destructor</name>
    <dbReference type="NCBI Taxonomy" id="166010"/>
    <lineage>
        <taxon>Eukaryota</taxon>
        <taxon>Metazoa</taxon>
        <taxon>Ecdysozoa</taxon>
        <taxon>Nematoda</taxon>
        <taxon>Chromadorea</taxon>
        <taxon>Rhabditida</taxon>
        <taxon>Tylenchina</taxon>
        <taxon>Tylenchomorpha</taxon>
        <taxon>Sphaerularioidea</taxon>
        <taxon>Anguinidae</taxon>
        <taxon>Anguininae</taxon>
        <taxon>Ditylenchus</taxon>
    </lineage>
</organism>
<keyword evidence="8" id="KW-1185">Reference proteome</keyword>
<accession>A0AAD4QVZ3</accession>
<proteinExistence type="inferred from homology"/>
<feature type="transmembrane region" description="Helical" evidence="6">
    <location>
        <begin position="254"/>
        <end position="272"/>
    </location>
</feature>
<keyword evidence="3 6" id="KW-1133">Transmembrane helix</keyword>
<keyword evidence="7" id="KW-0675">Receptor</keyword>
<dbReference type="PANTHER" id="PTHR31357:SF5">
    <property type="entry name" value="SERPENTINE RECEPTOR CLASS ALPHA-1-RELATED"/>
    <property type="match status" value="1"/>
</dbReference>
<evidence type="ECO:0000256" key="3">
    <source>
        <dbReference type="ARBA" id="ARBA00022989"/>
    </source>
</evidence>
<dbReference type="PANTHER" id="PTHR31357">
    <property type="entry name" value="SERPENTINE RECEPTOR CLASS ALPHA-10"/>
    <property type="match status" value="1"/>
</dbReference>
<dbReference type="Proteomes" id="UP001201812">
    <property type="component" value="Unassembled WGS sequence"/>
</dbReference>
<evidence type="ECO:0000256" key="6">
    <source>
        <dbReference type="SAM" id="Phobius"/>
    </source>
</evidence>
<keyword evidence="2 6" id="KW-0812">Transmembrane</keyword>
<evidence type="ECO:0000256" key="5">
    <source>
        <dbReference type="ARBA" id="ARBA00037994"/>
    </source>
</evidence>
<dbReference type="InterPro" id="IPR051080">
    <property type="entry name" value="Nematode_rcpt-like_serp_alpha"/>
</dbReference>
<keyword evidence="4 6" id="KW-0472">Membrane</keyword>
<dbReference type="EMBL" id="JAKKPZ010000175">
    <property type="protein sequence ID" value="KAI1699554.1"/>
    <property type="molecule type" value="Genomic_DNA"/>
</dbReference>
<feature type="transmembrane region" description="Helical" evidence="6">
    <location>
        <begin position="117"/>
        <end position="138"/>
    </location>
</feature>
<dbReference type="InterPro" id="IPR019408">
    <property type="entry name" value="7TM_GPCR_serpentine_rcpt_Srab"/>
</dbReference>
<sequence>MTSNSTLTYSSYAYADCDVAAKMMAHNWWSVVRIAQVVFSLISLVTLPFLALYFKRHHMIFHRNLSLLVINVFFLYVIECLDTLVIHLRYIILYYIAENPCEFLTEVWLVVVLRLPAYVYLIAFTLVHCAIAAERAWATYCAKHYEKVGCTFGVVSTILVWTITFALSFYIVLTALREFGKNGKPLLFLILTTPENSYVVNYMHCVLLFLVFMTTIVDYLVISQNRKYRHRLKHSGYSLSMNFQLRENIITMKLILPLDIFFTIIFTVYLIAATFMRFTYSFSITITPIDYMFGYELINALFPLHTMATLLLYMRYIKYHEASRVVKIVPTDLHKEIYFRQLQSEWS</sequence>
<evidence type="ECO:0000256" key="1">
    <source>
        <dbReference type="ARBA" id="ARBA00004141"/>
    </source>
</evidence>
<protein>
    <submittedName>
        <fullName evidence="7">Serpentine type 7TM GPCR receptor class ab chemoreceptor domain-containing protein</fullName>
    </submittedName>
</protein>
<reference evidence="7" key="1">
    <citation type="submission" date="2022-01" db="EMBL/GenBank/DDBJ databases">
        <title>Genome Sequence Resource for Two Populations of Ditylenchus destructor, the Migratory Endoparasitic Phytonematode.</title>
        <authorList>
            <person name="Zhang H."/>
            <person name="Lin R."/>
            <person name="Xie B."/>
        </authorList>
    </citation>
    <scope>NUCLEOTIDE SEQUENCE</scope>
    <source>
        <strain evidence="7">BazhouSP</strain>
    </source>
</reference>
<gene>
    <name evidence="7" type="ORF">DdX_17259</name>
</gene>
<dbReference type="Pfam" id="PF10292">
    <property type="entry name" value="7TM_GPCR_Srab"/>
    <property type="match status" value="1"/>
</dbReference>
<feature type="transmembrane region" description="Helical" evidence="6">
    <location>
        <begin position="292"/>
        <end position="314"/>
    </location>
</feature>
<dbReference type="GO" id="GO:0004984">
    <property type="term" value="F:olfactory receptor activity"/>
    <property type="evidence" value="ECO:0007669"/>
    <property type="project" value="TreeGrafter"/>
</dbReference>
<evidence type="ECO:0000313" key="7">
    <source>
        <dbReference type="EMBL" id="KAI1699554.1"/>
    </source>
</evidence>
<evidence type="ECO:0000313" key="8">
    <source>
        <dbReference type="Proteomes" id="UP001201812"/>
    </source>
</evidence>
<dbReference type="GO" id="GO:0016020">
    <property type="term" value="C:membrane"/>
    <property type="evidence" value="ECO:0007669"/>
    <property type="project" value="UniProtKB-SubCell"/>
</dbReference>
<feature type="transmembrane region" description="Helical" evidence="6">
    <location>
        <begin position="201"/>
        <end position="222"/>
    </location>
</feature>
<name>A0AAD4QVZ3_9BILA</name>
<comment type="similarity">
    <text evidence="5">Belongs to the nematode receptor-like protein sra family.</text>
</comment>
<evidence type="ECO:0000256" key="4">
    <source>
        <dbReference type="ARBA" id="ARBA00023136"/>
    </source>
</evidence>
<feature type="transmembrane region" description="Helical" evidence="6">
    <location>
        <begin position="150"/>
        <end position="173"/>
    </location>
</feature>
<feature type="transmembrane region" description="Helical" evidence="6">
    <location>
        <begin position="66"/>
        <end position="97"/>
    </location>
</feature>
<dbReference type="AlphaFoldDB" id="A0AAD4QVZ3"/>
<comment type="caution">
    <text evidence="7">The sequence shown here is derived from an EMBL/GenBank/DDBJ whole genome shotgun (WGS) entry which is preliminary data.</text>
</comment>
<feature type="transmembrane region" description="Helical" evidence="6">
    <location>
        <begin position="34"/>
        <end position="54"/>
    </location>
</feature>
<comment type="subcellular location">
    <subcellularLocation>
        <location evidence="1">Membrane</location>
        <topology evidence="1">Multi-pass membrane protein</topology>
    </subcellularLocation>
</comment>